<feature type="active site" description="Proton acceptor" evidence="4">
    <location>
        <position position="215"/>
    </location>
</feature>
<evidence type="ECO:0000256" key="4">
    <source>
        <dbReference type="PROSITE-ProRule" id="PRU01161"/>
    </source>
</evidence>
<evidence type="ECO:0000313" key="7">
    <source>
        <dbReference type="Proteomes" id="UP000019141"/>
    </source>
</evidence>
<dbReference type="GO" id="GO:0016042">
    <property type="term" value="P:lipid catabolic process"/>
    <property type="evidence" value="ECO:0007669"/>
    <property type="project" value="UniProtKB-UniRule"/>
</dbReference>
<evidence type="ECO:0000256" key="1">
    <source>
        <dbReference type="ARBA" id="ARBA00022801"/>
    </source>
</evidence>
<comment type="caution">
    <text evidence="6">The sequence shown here is derived from an EMBL/GenBank/DDBJ whole genome shotgun (WGS) entry which is preliminary data.</text>
</comment>
<feature type="active site" description="Nucleophile" evidence="4">
    <location>
        <position position="54"/>
    </location>
</feature>
<keyword evidence="7" id="KW-1185">Reference proteome</keyword>
<keyword evidence="2 4" id="KW-0442">Lipid degradation</keyword>
<protein>
    <recommendedName>
        <fullName evidence="5">PNPLA domain-containing protein</fullName>
    </recommendedName>
</protein>
<dbReference type="PANTHER" id="PTHR14226:SF57">
    <property type="entry name" value="BLR7027 PROTEIN"/>
    <property type="match status" value="1"/>
</dbReference>
<evidence type="ECO:0000256" key="2">
    <source>
        <dbReference type="ARBA" id="ARBA00022963"/>
    </source>
</evidence>
<dbReference type="InterPro" id="IPR002641">
    <property type="entry name" value="PNPLA_dom"/>
</dbReference>
<evidence type="ECO:0000313" key="6">
    <source>
        <dbReference type="EMBL" id="ETX02445.1"/>
    </source>
</evidence>
<feature type="short sequence motif" description="GXSXG" evidence="4">
    <location>
        <begin position="52"/>
        <end position="56"/>
    </location>
</feature>
<dbReference type="EMBL" id="AZHW01000143">
    <property type="protein sequence ID" value="ETX02445.1"/>
    <property type="molecule type" value="Genomic_DNA"/>
</dbReference>
<sequence>MKAAHEPATPSEAPILALALSGGGARGAYQAGMLKGMAEFIDQDFPFRVITGVSAGAINATLIASSPDSFQQTARSLEQAWLDLSIDQVFKTSVGSLSWSFARWLWLLTTGRISFGVRGLFDTRPPCQHLAKHLPLHHIDTNIEAGRLRALALSATRYSTGETITFVHGVPGIETWHRARRCAVCAKTTLNHVMASAALPLLFPAIQLDDGYYGDGSIRHSSPLSPAIHLGADRIITISLRYPVDEETPSERPSMGYPPPSQILGMMMHGVFLDALENDAERLQRINRTLQHMPSSSQPDDGLKAVDLLMLRPSQDLGVIARDHGQYLPYTIRTMAQGLGSSRERVPNFLSYLLFESSYIEYLLELGYRDALAQEEEIKRFLRRDGAGSM</sequence>
<feature type="domain" description="PNPLA" evidence="5">
    <location>
        <begin position="18"/>
        <end position="228"/>
    </location>
</feature>
<dbReference type="AlphaFoldDB" id="W4LWZ7"/>
<keyword evidence="3 4" id="KW-0443">Lipid metabolism</keyword>
<evidence type="ECO:0000259" key="5">
    <source>
        <dbReference type="PROSITE" id="PS51635"/>
    </source>
</evidence>
<dbReference type="InterPro" id="IPR016035">
    <property type="entry name" value="Acyl_Trfase/lysoPLipase"/>
</dbReference>
<organism evidence="6 7">
    <name type="scientific">Entotheonella factor</name>
    <dbReference type="NCBI Taxonomy" id="1429438"/>
    <lineage>
        <taxon>Bacteria</taxon>
        <taxon>Pseudomonadati</taxon>
        <taxon>Nitrospinota/Tectimicrobiota group</taxon>
        <taxon>Candidatus Tectimicrobiota</taxon>
        <taxon>Candidatus Entotheonellia</taxon>
        <taxon>Candidatus Entotheonellales</taxon>
        <taxon>Candidatus Entotheonellaceae</taxon>
        <taxon>Candidatus Entotheonella</taxon>
    </lineage>
</organism>
<name>W4LWZ7_ENTF1</name>
<keyword evidence="1 4" id="KW-0378">Hydrolase</keyword>
<comment type="caution">
    <text evidence="4">Lacks conserved residue(s) required for the propagation of feature annotation.</text>
</comment>
<proteinExistence type="predicted"/>
<dbReference type="Gene3D" id="3.40.1090.10">
    <property type="entry name" value="Cytosolic phospholipase A2 catalytic domain"/>
    <property type="match status" value="2"/>
</dbReference>
<gene>
    <name evidence="6" type="ORF">ETSY1_03545</name>
</gene>
<dbReference type="InterPro" id="IPR050301">
    <property type="entry name" value="NTE"/>
</dbReference>
<dbReference type="Proteomes" id="UP000019141">
    <property type="component" value="Unassembled WGS sequence"/>
</dbReference>
<reference evidence="6 7" key="1">
    <citation type="journal article" date="2014" name="Nature">
        <title>An environmental bacterial taxon with a large and distinct metabolic repertoire.</title>
        <authorList>
            <person name="Wilson M.C."/>
            <person name="Mori T."/>
            <person name="Ruckert C."/>
            <person name="Uria A.R."/>
            <person name="Helf M.J."/>
            <person name="Takada K."/>
            <person name="Gernert C."/>
            <person name="Steffens U.A."/>
            <person name="Heycke N."/>
            <person name="Schmitt S."/>
            <person name="Rinke C."/>
            <person name="Helfrich E.J."/>
            <person name="Brachmann A.O."/>
            <person name="Gurgui C."/>
            <person name="Wakimoto T."/>
            <person name="Kracht M."/>
            <person name="Crusemann M."/>
            <person name="Hentschel U."/>
            <person name="Abe I."/>
            <person name="Matsunaga S."/>
            <person name="Kalinowski J."/>
            <person name="Takeyama H."/>
            <person name="Piel J."/>
        </authorList>
    </citation>
    <scope>NUCLEOTIDE SEQUENCE [LARGE SCALE GENOMIC DNA]</scope>
    <source>
        <strain evidence="7">TSY1</strain>
    </source>
</reference>
<dbReference type="GO" id="GO:0016787">
    <property type="term" value="F:hydrolase activity"/>
    <property type="evidence" value="ECO:0007669"/>
    <property type="project" value="UniProtKB-UniRule"/>
</dbReference>
<dbReference type="PROSITE" id="PS51635">
    <property type="entry name" value="PNPLA"/>
    <property type="match status" value="1"/>
</dbReference>
<feature type="short sequence motif" description="GXGXXG" evidence="4">
    <location>
        <begin position="22"/>
        <end position="27"/>
    </location>
</feature>
<dbReference type="PANTHER" id="PTHR14226">
    <property type="entry name" value="NEUROPATHY TARGET ESTERASE/SWISS CHEESE D.MELANOGASTER"/>
    <property type="match status" value="1"/>
</dbReference>
<evidence type="ECO:0000256" key="3">
    <source>
        <dbReference type="ARBA" id="ARBA00023098"/>
    </source>
</evidence>
<dbReference type="HOGENOM" id="CLU_042893_0_0_7"/>
<dbReference type="Pfam" id="PF01734">
    <property type="entry name" value="Patatin"/>
    <property type="match status" value="1"/>
</dbReference>
<accession>W4LWZ7</accession>
<dbReference type="PATRIC" id="fig|1429438.4.peg.862"/>
<dbReference type="SUPFAM" id="SSF52151">
    <property type="entry name" value="FabD/lysophospholipase-like"/>
    <property type="match status" value="1"/>
</dbReference>